<dbReference type="RefSeq" id="WP_114030230.1">
    <property type="nucleotide sequence ID" value="NZ_QOIL01000010.1"/>
</dbReference>
<feature type="region of interest" description="Disordered" evidence="1">
    <location>
        <begin position="294"/>
        <end position="318"/>
    </location>
</feature>
<dbReference type="AlphaFoldDB" id="A0A367FHC4"/>
<evidence type="ECO:0000256" key="1">
    <source>
        <dbReference type="SAM" id="MobiDB-lite"/>
    </source>
</evidence>
<evidence type="ECO:0000313" key="3">
    <source>
        <dbReference type="EMBL" id="RCG29721.1"/>
    </source>
</evidence>
<feature type="chain" id="PRO_5017016642" evidence="2">
    <location>
        <begin position="32"/>
        <end position="318"/>
    </location>
</feature>
<accession>A0A367FHC4</accession>
<feature type="compositionally biased region" description="Low complexity" evidence="1">
    <location>
        <begin position="106"/>
        <end position="124"/>
    </location>
</feature>
<organism evidence="3 4">
    <name type="scientific">Sphaerisporangium album</name>
    <dbReference type="NCBI Taxonomy" id="509200"/>
    <lineage>
        <taxon>Bacteria</taxon>
        <taxon>Bacillati</taxon>
        <taxon>Actinomycetota</taxon>
        <taxon>Actinomycetes</taxon>
        <taxon>Streptosporangiales</taxon>
        <taxon>Streptosporangiaceae</taxon>
        <taxon>Sphaerisporangium</taxon>
    </lineage>
</organism>
<dbReference type="PRINTS" id="PR01217">
    <property type="entry name" value="PRICHEXTENSN"/>
</dbReference>
<comment type="caution">
    <text evidence="3">The sequence shown here is derived from an EMBL/GenBank/DDBJ whole genome shotgun (WGS) entry which is preliminary data.</text>
</comment>
<feature type="signal peptide" evidence="2">
    <location>
        <begin position="1"/>
        <end position="31"/>
    </location>
</feature>
<keyword evidence="2" id="KW-0732">Signal</keyword>
<feature type="compositionally biased region" description="Pro residues" evidence="1">
    <location>
        <begin position="165"/>
        <end position="206"/>
    </location>
</feature>
<evidence type="ECO:0000256" key="2">
    <source>
        <dbReference type="SAM" id="SignalP"/>
    </source>
</evidence>
<sequence>MRKGTTVVSAGALTLALSGVTALLVAAPAAAAPARPAGCDGGGGPSSGLTDDLCGLLGGVADTVDHLTRDLDGITRPIDETADKLLGGDRSSAGPSPAATPPAPASPKAAAPSGSPADDSPTGGELLRVPVDTSCLPLIASDDCDREAVSPTPRPPAPRDRSTPTPAPLPVAPSPSPSPSRVPDAPRSPEPAKTPTPLSPSWPVEPGPTGGARPGGGSWAVEVPRVTPSPVPSADVETPPIMPLWPGQRLPTLTGRLGARPVAPGRPYDAAGTALTAVLLASAILATRVVQARRRDEPPRTMPLEGLGRPDAGRHRLA</sequence>
<dbReference type="EMBL" id="QOIL01000010">
    <property type="protein sequence ID" value="RCG29721.1"/>
    <property type="molecule type" value="Genomic_DNA"/>
</dbReference>
<reference evidence="3 4" key="1">
    <citation type="submission" date="2018-06" db="EMBL/GenBank/DDBJ databases">
        <title>Sphaerisporangium craniellae sp. nov., isolated from a marine sponge in the South China Sea.</title>
        <authorList>
            <person name="Li L."/>
        </authorList>
    </citation>
    <scope>NUCLEOTIDE SEQUENCE [LARGE SCALE GENOMIC DNA]</scope>
    <source>
        <strain evidence="3 4">CCTCC AA 208026</strain>
    </source>
</reference>
<dbReference type="Proteomes" id="UP000253094">
    <property type="component" value="Unassembled WGS sequence"/>
</dbReference>
<name>A0A367FHC4_9ACTN</name>
<feature type="region of interest" description="Disordered" evidence="1">
    <location>
        <begin position="84"/>
        <end position="247"/>
    </location>
</feature>
<keyword evidence="4" id="KW-1185">Reference proteome</keyword>
<evidence type="ECO:0000313" key="4">
    <source>
        <dbReference type="Proteomes" id="UP000253094"/>
    </source>
</evidence>
<protein>
    <submittedName>
        <fullName evidence="3">Uncharacterized protein</fullName>
    </submittedName>
</protein>
<proteinExistence type="predicted"/>
<feature type="compositionally biased region" description="Gly residues" evidence="1">
    <location>
        <begin position="208"/>
        <end position="218"/>
    </location>
</feature>
<gene>
    <name evidence="3" type="ORF">DQ384_19280</name>
</gene>